<protein>
    <recommendedName>
        <fullName evidence="3">DUF4258 domain-containing protein</fullName>
    </recommendedName>
</protein>
<reference evidence="1 2" key="1">
    <citation type="submission" date="2023-07" db="EMBL/GenBank/DDBJ databases">
        <title>Sorghum-associated microbial communities from plants grown in Nebraska, USA.</title>
        <authorList>
            <person name="Schachtman D."/>
        </authorList>
    </citation>
    <scope>NUCLEOTIDE SEQUENCE [LARGE SCALE GENOMIC DNA]</scope>
    <source>
        <strain evidence="1 2">DS1709</strain>
    </source>
</reference>
<evidence type="ECO:0000313" key="2">
    <source>
        <dbReference type="Proteomes" id="UP001184853"/>
    </source>
</evidence>
<dbReference type="Proteomes" id="UP001184853">
    <property type="component" value="Unassembled WGS sequence"/>
</dbReference>
<gene>
    <name evidence="1" type="ORF">J2781_000020</name>
</gene>
<dbReference type="RefSeq" id="WP_082632649.1">
    <property type="nucleotide sequence ID" value="NZ_JAVDQS010000001.1"/>
</dbReference>
<evidence type="ECO:0008006" key="3">
    <source>
        <dbReference type="Google" id="ProtNLM"/>
    </source>
</evidence>
<evidence type="ECO:0000313" key="1">
    <source>
        <dbReference type="EMBL" id="MDR6403116.1"/>
    </source>
</evidence>
<sequence>MKKENYSHLMGKTRREIMKEIGCTFNGFNYFRSKTWTYEVGKTWLGKKIVLSLTFTDEKVSEIILFSSFKRC</sequence>
<proteinExistence type="predicted"/>
<organism evidence="1 2">
    <name type="scientific">Chryseobacterium geocarposphaerae</name>
    <dbReference type="NCBI Taxonomy" id="1416776"/>
    <lineage>
        <taxon>Bacteria</taxon>
        <taxon>Pseudomonadati</taxon>
        <taxon>Bacteroidota</taxon>
        <taxon>Flavobacteriia</taxon>
        <taxon>Flavobacteriales</taxon>
        <taxon>Weeksellaceae</taxon>
        <taxon>Chryseobacterium group</taxon>
        <taxon>Chryseobacterium</taxon>
    </lineage>
</organism>
<dbReference type="EMBL" id="JAVDQS010000001">
    <property type="protein sequence ID" value="MDR6403116.1"/>
    <property type="molecule type" value="Genomic_DNA"/>
</dbReference>
<comment type="caution">
    <text evidence="1">The sequence shown here is derived from an EMBL/GenBank/DDBJ whole genome shotgun (WGS) entry which is preliminary data.</text>
</comment>
<name>A0ABU1L8S1_9FLAO</name>
<keyword evidence="2" id="KW-1185">Reference proteome</keyword>
<accession>A0ABU1L8S1</accession>